<dbReference type="GO" id="GO:0006508">
    <property type="term" value="P:proteolysis"/>
    <property type="evidence" value="ECO:0007669"/>
    <property type="project" value="InterPro"/>
</dbReference>
<dbReference type="EMBL" id="CP130144">
    <property type="protein sequence ID" value="WNZ48150.1"/>
    <property type="molecule type" value="Genomic_DNA"/>
</dbReference>
<dbReference type="InterPro" id="IPR029030">
    <property type="entry name" value="Caspase-like_dom_sf"/>
</dbReference>
<accession>A0AA96WYR7</accession>
<evidence type="ECO:0000259" key="1">
    <source>
        <dbReference type="Pfam" id="PF00656"/>
    </source>
</evidence>
<dbReference type="GO" id="GO:0046906">
    <property type="term" value="F:tetrapyrrole binding"/>
    <property type="evidence" value="ECO:0007669"/>
    <property type="project" value="TreeGrafter"/>
</dbReference>
<dbReference type="Gene3D" id="1.25.40.620">
    <property type="match status" value="1"/>
</dbReference>
<dbReference type="Pfam" id="PF05419">
    <property type="entry name" value="GUN4"/>
    <property type="match status" value="1"/>
</dbReference>
<dbReference type="Gene3D" id="3.40.50.1460">
    <property type="match status" value="1"/>
</dbReference>
<dbReference type="AlphaFoldDB" id="A0AA96WYR7"/>
<dbReference type="Gene3D" id="1.10.10.1770">
    <property type="entry name" value="Gun4-like"/>
    <property type="match status" value="1"/>
</dbReference>
<feature type="domain" description="Peptidase C14 caspase" evidence="1">
    <location>
        <begin position="2"/>
        <end position="227"/>
    </location>
</feature>
<dbReference type="NCBIfam" id="NF047832">
    <property type="entry name" value="caspase_w_EACC1"/>
    <property type="match status" value="1"/>
</dbReference>
<sequence length="425" mass="47520">MRKFALLVGVSKSSEEDLPALPSAIEDIRAMQTVLQNPEIGGFDSVVALPNPTRQEMEEAIETLFANCEKEDLVLFYFSGHGITDERGKLYLVTPQTRKERGKLIKATAVTATVLHDNMSSSRSKHQVLILDSCFSGAIAEGLTSKSAETKVDIQKELGGEGRAILTSSNAVQKSFHIQGYNLSIYTHYLIDGIQTGTANQDGDDYISVDELHEYAKKKLEQEAPSMSPQFFPVKEGYKIRLVRSPKVIGKLEFNSTQHPLDAIILESEKGIDYSKLRDLLKAGKWSEADEETRSAILKAANRGSAALSMDSAEFKRIPYRDLKTIDQLWVTSSNGHFGFSVQKKIWQECGSPTNSGKYWYNFCVRIGWMNQKKTHYTGYQCLRRNQSTSPKGELPSVGLRLKTYFGVGSLGKWSFCSLLEREDL</sequence>
<reference evidence="3" key="2">
    <citation type="submission" date="2023-07" db="EMBL/GenBank/DDBJ databases">
        <authorList>
            <person name="Bai X.-H."/>
            <person name="Wang H.-H."/>
            <person name="Wang J."/>
            <person name="Ma M.-Y."/>
            <person name="Hu H.-H."/>
            <person name="Song Z.-L."/>
            <person name="Ma H.-G."/>
            <person name="Fan Y."/>
            <person name="Du C.-Y."/>
            <person name="Xu J.-C."/>
        </authorList>
    </citation>
    <scope>NUCLEOTIDE SEQUENCE</scope>
    <source>
        <strain evidence="3">CZ1</strain>
    </source>
</reference>
<organism evidence="3">
    <name type="scientific">Leptolyngbya boryana CZ1</name>
    <dbReference type="NCBI Taxonomy" id="3060204"/>
    <lineage>
        <taxon>Bacteria</taxon>
        <taxon>Bacillati</taxon>
        <taxon>Cyanobacteriota</taxon>
        <taxon>Cyanophyceae</taxon>
        <taxon>Leptolyngbyales</taxon>
        <taxon>Leptolyngbyaceae</taxon>
        <taxon>Leptolyngbya group</taxon>
        <taxon>Leptolyngbya</taxon>
    </lineage>
</organism>
<evidence type="ECO:0000259" key="2">
    <source>
        <dbReference type="Pfam" id="PF05419"/>
    </source>
</evidence>
<dbReference type="SUPFAM" id="SSF140869">
    <property type="entry name" value="GUN4-like"/>
    <property type="match status" value="1"/>
</dbReference>
<dbReference type="InterPro" id="IPR011600">
    <property type="entry name" value="Pept_C14_caspase"/>
</dbReference>
<dbReference type="PANTHER" id="PTHR34800:SF1">
    <property type="entry name" value="TETRAPYRROLE-BINDING PROTEIN, CHLOROPLASTIC"/>
    <property type="match status" value="1"/>
</dbReference>
<feature type="domain" description="GUN4-like" evidence="2">
    <location>
        <begin position="268"/>
        <end position="399"/>
    </location>
</feature>
<dbReference type="CDD" id="cd16383">
    <property type="entry name" value="GUN4"/>
    <property type="match status" value="1"/>
</dbReference>
<dbReference type="InterPro" id="IPR037215">
    <property type="entry name" value="GUN4-like_sf"/>
</dbReference>
<dbReference type="SUPFAM" id="SSF52129">
    <property type="entry name" value="Caspase-like"/>
    <property type="match status" value="1"/>
</dbReference>
<protein>
    <submittedName>
        <fullName evidence="3">GUN4 domain-containing protein</fullName>
    </submittedName>
</protein>
<dbReference type="RefSeq" id="WP_316428532.1">
    <property type="nucleotide sequence ID" value="NZ_CP130144.1"/>
</dbReference>
<evidence type="ECO:0000313" key="3">
    <source>
        <dbReference type="EMBL" id="WNZ48150.1"/>
    </source>
</evidence>
<dbReference type="GO" id="GO:0004197">
    <property type="term" value="F:cysteine-type endopeptidase activity"/>
    <property type="evidence" value="ECO:0007669"/>
    <property type="project" value="InterPro"/>
</dbReference>
<gene>
    <name evidence="3" type="ORF">Q2T42_09940</name>
</gene>
<name>A0AA96WYR7_LEPBY</name>
<dbReference type="PANTHER" id="PTHR34800">
    <property type="entry name" value="TETRAPYRROLE-BINDING PROTEIN, CHLOROPLASTIC"/>
    <property type="match status" value="1"/>
</dbReference>
<reference evidence="3" key="1">
    <citation type="journal article" date="2023" name="Plants (Basel)">
        <title>Genomic Analysis of Leptolyngbya boryana CZ1 Reveals Efficient Carbon Fixation Modules.</title>
        <authorList>
            <person name="Bai X."/>
            <person name="Wang H."/>
            <person name="Cheng W."/>
            <person name="Wang J."/>
            <person name="Ma M."/>
            <person name="Hu H."/>
            <person name="Song Z."/>
            <person name="Ma H."/>
            <person name="Fan Y."/>
            <person name="Du C."/>
            <person name="Xu J."/>
        </authorList>
    </citation>
    <scope>NUCLEOTIDE SEQUENCE</scope>
    <source>
        <strain evidence="3">CZ1</strain>
    </source>
</reference>
<proteinExistence type="predicted"/>
<dbReference type="InterPro" id="IPR008629">
    <property type="entry name" value="GUN4-like"/>
</dbReference>
<dbReference type="Pfam" id="PF00656">
    <property type="entry name" value="Peptidase_C14"/>
    <property type="match status" value="1"/>
</dbReference>